<dbReference type="Proteomes" id="UP001296943">
    <property type="component" value="Unassembled WGS sequence"/>
</dbReference>
<evidence type="ECO:0000256" key="7">
    <source>
        <dbReference type="PROSITE-ProRule" id="PRU01379"/>
    </source>
</evidence>
<dbReference type="PROSITE" id="PS52035">
    <property type="entry name" value="PEPTIDASE_M14"/>
    <property type="match status" value="1"/>
</dbReference>
<keyword evidence="4 9" id="KW-0378">Hydrolase</keyword>
<dbReference type="PANTHER" id="PTHR11705:SF143">
    <property type="entry name" value="SLL0236 PROTEIN"/>
    <property type="match status" value="1"/>
</dbReference>
<dbReference type="RefSeq" id="WP_204498409.1">
    <property type="nucleotide sequence ID" value="NZ_JAFBDR010000006.1"/>
</dbReference>
<dbReference type="PRINTS" id="PR00765">
    <property type="entry name" value="CRBOXYPTASEA"/>
</dbReference>
<feature type="active site" description="Proton donor/acceptor" evidence="7">
    <location>
        <position position="270"/>
    </location>
</feature>
<dbReference type="CDD" id="cd06229">
    <property type="entry name" value="M14_Endopeptidase_I"/>
    <property type="match status" value="1"/>
</dbReference>
<keyword evidence="3" id="KW-0645">Protease</keyword>
<comment type="caution">
    <text evidence="9">The sequence shown here is derived from an EMBL/GenBank/DDBJ whole genome shotgun (WGS) entry which is preliminary data.</text>
</comment>
<evidence type="ECO:0000256" key="4">
    <source>
        <dbReference type="ARBA" id="ARBA00022801"/>
    </source>
</evidence>
<evidence type="ECO:0000259" key="8">
    <source>
        <dbReference type="PROSITE" id="PS52035"/>
    </source>
</evidence>
<dbReference type="PANTHER" id="PTHR11705">
    <property type="entry name" value="PROTEASE FAMILY M14 CARBOXYPEPTIDASE A,B"/>
    <property type="match status" value="1"/>
</dbReference>
<evidence type="ECO:0000256" key="5">
    <source>
        <dbReference type="ARBA" id="ARBA00022833"/>
    </source>
</evidence>
<feature type="domain" description="Peptidase M14" evidence="8">
    <location>
        <begin position="9"/>
        <end position="303"/>
    </location>
</feature>
<evidence type="ECO:0000256" key="2">
    <source>
        <dbReference type="ARBA" id="ARBA00005988"/>
    </source>
</evidence>
<protein>
    <submittedName>
        <fullName evidence="9">G-D-glutamyl-meso-diaminopimelate peptidase</fullName>
        <ecNumber evidence="9">3.4.19.11</ecNumber>
    </submittedName>
</protein>
<dbReference type="InterPro" id="IPR000834">
    <property type="entry name" value="Peptidase_M14"/>
</dbReference>
<dbReference type="InterPro" id="IPR034274">
    <property type="entry name" value="ENP1_M14_CPD"/>
</dbReference>
<evidence type="ECO:0000256" key="1">
    <source>
        <dbReference type="ARBA" id="ARBA00001947"/>
    </source>
</evidence>
<keyword evidence="5" id="KW-0862">Zinc</keyword>
<accession>A0ABS2MYT2</accession>
<sequence length="307" mass="34661">MDRIVNPKQVYTYEQLVKDITKLKQKFPDLIQVEVIGHSIENRKLYALKLGKGDREIFINGAHHAREWLTTALLMVMVETYSEAFKNNQKIGGFDVKEILSKTSIWFVPMVNPDGVALVQNGEQTMSNANQLLELNNGSKDFSSWKANIHGVDLNRQYPADWENIQNDPGKPASAMYKGPSPLSEPETKSIYDFTIAHNFELAVAYHSSGEEIFWKYRSNGDLLRQSKKIADMISKKTGYSLIFPGPNPSGGGFTDWFLDSLKKPGFTIEISPLVGPRPVPISFFDKIWNENKEVGIMLAKEAVNPF</sequence>
<dbReference type="EMBL" id="JAFBDR010000006">
    <property type="protein sequence ID" value="MBM7571004.1"/>
    <property type="molecule type" value="Genomic_DNA"/>
</dbReference>
<dbReference type="EC" id="3.4.19.11" evidence="9"/>
<comment type="cofactor">
    <cofactor evidence="1">
        <name>Zn(2+)</name>
        <dbReference type="ChEBI" id="CHEBI:29105"/>
    </cofactor>
</comment>
<gene>
    <name evidence="9" type="ORF">JOC48_001484</name>
</gene>
<keyword evidence="10" id="KW-1185">Reference proteome</keyword>
<organism evidence="9 10">
    <name type="scientific">Aquibacillus albus</name>
    <dbReference type="NCBI Taxonomy" id="1168171"/>
    <lineage>
        <taxon>Bacteria</taxon>
        <taxon>Bacillati</taxon>
        <taxon>Bacillota</taxon>
        <taxon>Bacilli</taxon>
        <taxon>Bacillales</taxon>
        <taxon>Bacillaceae</taxon>
        <taxon>Aquibacillus</taxon>
    </lineage>
</organism>
<keyword evidence="6" id="KW-0482">Metalloprotease</keyword>
<comment type="similarity">
    <text evidence="2 7">Belongs to the peptidase M14 family.</text>
</comment>
<proteinExistence type="inferred from homology"/>
<evidence type="ECO:0000313" key="10">
    <source>
        <dbReference type="Proteomes" id="UP001296943"/>
    </source>
</evidence>
<dbReference type="SMART" id="SM00631">
    <property type="entry name" value="Zn_pept"/>
    <property type="match status" value="1"/>
</dbReference>
<dbReference type="Pfam" id="PF00246">
    <property type="entry name" value="Peptidase_M14"/>
    <property type="match status" value="1"/>
</dbReference>
<evidence type="ECO:0000313" key="9">
    <source>
        <dbReference type="EMBL" id="MBM7571004.1"/>
    </source>
</evidence>
<dbReference type="GO" id="GO:0016787">
    <property type="term" value="F:hydrolase activity"/>
    <property type="evidence" value="ECO:0007669"/>
    <property type="project" value="UniProtKB-KW"/>
</dbReference>
<evidence type="ECO:0000256" key="6">
    <source>
        <dbReference type="ARBA" id="ARBA00023049"/>
    </source>
</evidence>
<dbReference type="Gene3D" id="3.40.630.10">
    <property type="entry name" value="Zn peptidases"/>
    <property type="match status" value="1"/>
</dbReference>
<evidence type="ECO:0000256" key="3">
    <source>
        <dbReference type="ARBA" id="ARBA00022670"/>
    </source>
</evidence>
<name>A0ABS2MYT2_9BACI</name>
<dbReference type="SUPFAM" id="SSF53187">
    <property type="entry name" value="Zn-dependent exopeptidases"/>
    <property type="match status" value="1"/>
</dbReference>
<reference evidence="9 10" key="1">
    <citation type="submission" date="2021-01" db="EMBL/GenBank/DDBJ databases">
        <title>Genomic Encyclopedia of Type Strains, Phase IV (KMG-IV): sequencing the most valuable type-strain genomes for metagenomic binning, comparative biology and taxonomic classification.</title>
        <authorList>
            <person name="Goeker M."/>
        </authorList>
    </citation>
    <scope>NUCLEOTIDE SEQUENCE [LARGE SCALE GENOMIC DNA]</scope>
    <source>
        <strain evidence="9 10">DSM 23711</strain>
    </source>
</reference>